<gene>
    <name evidence="4" type="primary">RIN2_1</name>
    <name evidence="4" type="ORF">XENOCAPTIV_007316</name>
</gene>
<evidence type="ECO:0000256" key="1">
    <source>
        <dbReference type="SAM" id="MobiDB-lite"/>
    </source>
</evidence>
<reference evidence="4 5" key="1">
    <citation type="submission" date="2021-06" db="EMBL/GenBank/DDBJ databases">
        <authorList>
            <person name="Palmer J.M."/>
        </authorList>
    </citation>
    <scope>NUCLEOTIDE SEQUENCE [LARGE SCALE GENOMIC DNA]</scope>
    <source>
        <strain evidence="4 5">XC_2019</strain>
        <tissue evidence="4">Muscle</tissue>
    </source>
</reference>
<evidence type="ECO:0000259" key="3">
    <source>
        <dbReference type="PROSITE" id="PS51205"/>
    </source>
</evidence>
<dbReference type="SUPFAM" id="SSF109993">
    <property type="entry name" value="VPS9 domain"/>
    <property type="match status" value="1"/>
</dbReference>
<dbReference type="PANTHER" id="PTHR23101">
    <property type="entry name" value="RAB GDP/GTP EXCHANGE FACTOR"/>
    <property type="match status" value="1"/>
</dbReference>
<feature type="compositionally biased region" description="Low complexity" evidence="1">
    <location>
        <begin position="372"/>
        <end position="383"/>
    </location>
</feature>
<feature type="region of interest" description="Disordered" evidence="1">
    <location>
        <begin position="356"/>
        <end position="392"/>
    </location>
</feature>
<dbReference type="SMART" id="SM00314">
    <property type="entry name" value="RA"/>
    <property type="match status" value="1"/>
</dbReference>
<comment type="caution">
    <text evidence="4">The sequence shown here is derived from an EMBL/GenBank/DDBJ whole genome shotgun (WGS) entry which is preliminary data.</text>
</comment>
<dbReference type="Pfam" id="PF02204">
    <property type="entry name" value="VPS9"/>
    <property type="match status" value="1"/>
</dbReference>
<accession>A0ABV0QQH7</accession>
<dbReference type="SMART" id="SM00167">
    <property type="entry name" value="VPS9"/>
    <property type="match status" value="1"/>
</dbReference>
<dbReference type="InterPro" id="IPR000159">
    <property type="entry name" value="RA_dom"/>
</dbReference>
<proteinExistence type="predicted"/>
<dbReference type="EMBL" id="JAHRIN010018633">
    <property type="protein sequence ID" value="MEQ2198071.1"/>
    <property type="molecule type" value="Genomic_DNA"/>
</dbReference>
<protein>
    <submittedName>
        <fullName evidence="4">E3 ubiquitin protein ligase rin2</fullName>
    </submittedName>
</protein>
<dbReference type="InterPro" id="IPR045046">
    <property type="entry name" value="Vps9-like"/>
</dbReference>
<organism evidence="4 5">
    <name type="scientific">Xenoophorus captivus</name>
    <dbReference type="NCBI Taxonomy" id="1517983"/>
    <lineage>
        <taxon>Eukaryota</taxon>
        <taxon>Metazoa</taxon>
        <taxon>Chordata</taxon>
        <taxon>Craniata</taxon>
        <taxon>Vertebrata</taxon>
        <taxon>Euteleostomi</taxon>
        <taxon>Actinopterygii</taxon>
        <taxon>Neopterygii</taxon>
        <taxon>Teleostei</taxon>
        <taxon>Neoteleostei</taxon>
        <taxon>Acanthomorphata</taxon>
        <taxon>Ovalentaria</taxon>
        <taxon>Atherinomorphae</taxon>
        <taxon>Cyprinodontiformes</taxon>
        <taxon>Goodeidae</taxon>
        <taxon>Xenoophorus</taxon>
    </lineage>
</organism>
<dbReference type="Pfam" id="PF00788">
    <property type="entry name" value="RA"/>
    <property type="match status" value="1"/>
</dbReference>
<evidence type="ECO:0000313" key="4">
    <source>
        <dbReference type="EMBL" id="MEQ2198071.1"/>
    </source>
</evidence>
<feature type="domain" description="Ras-associating" evidence="2">
    <location>
        <begin position="256"/>
        <end position="334"/>
    </location>
</feature>
<evidence type="ECO:0000259" key="2">
    <source>
        <dbReference type="PROSITE" id="PS50200"/>
    </source>
</evidence>
<dbReference type="Gene3D" id="1.20.1050.80">
    <property type="entry name" value="VPS9 domain"/>
    <property type="match status" value="1"/>
</dbReference>
<dbReference type="InterPro" id="IPR003123">
    <property type="entry name" value="VPS9"/>
</dbReference>
<evidence type="ECO:0000313" key="5">
    <source>
        <dbReference type="Proteomes" id="UP001434883"/>
    </source>
</evidence>
<dbReference type="PROSITE" id="PS50200">
    <property type="entry name" value="RA"/>
    <property type="match status" value="1"/>
</dbReference>
<sequence>MLLYNRYSASHNVCAFSVFNPSTSTLKGVCCHDSLIVLRVDMAQQCLSSSDRVLEKAMLKCVLKPLKPAISAALKGFQVRSGGWKELKENLSLAKTRRPQEMGVTDAPPPDTVAIDKIRQKFQTMCKLYSPEKKVCMLLRVCKLIYTIMEDNSGRLYGADDFLPMLTYILAQCDMPELDNEILYMMELLDPLLLHGEGGYYLTSAYGAMSLIKNFHKDQAARVLSSETRDTLHQWHRRRTTQHSAPSIDDFQELDSGCTAKTLAVQPDTTVEELCQLCALKFKVTDPETYSLFLQMEGSSQQLAADTHPQKIKAELHSRPEPVPFHFVYRRMAKNRTLSGALYNATPDLSRLPSVSDPKADLIHQSTEPPASSIISSLNSSCITEEPPADTH</sequence>
<dbReference type="PANTHER" id="PTHR23101:SF51">
    <property type="entry name" value="RAS AND RAB INTERACTOR 2"/>
    <property type="match status" value="1"/>
</dbReference>
<dbReference type="InterPro" id="IPR037191">
    <property type="entry name" value="VPS9_dom_sf"/>
</dbReference>
<dbReference type="PROSITE" id="PS51205">
    <property type="entry name" value="VPS9"/>
    <property type="match status" value="1"/>
</dbReference>
<keyword evidence="5" id="KW-1185">Reference proteome</keyword>
<dbReference type="Proteomes" id="UP001434883">
    <property type="component" value="Unassembled WGS sequence"/>
</dbReference>
<name>A0ABV0QQH7_9TELE</name>
<feature type="domain" description="VPS9" evidence="3">
    <location>
        <begin position="81"/>
        <end position="221"/>
    </location>
</feature>